<accession>A0A8R1TML1</accession>
<protein>
    <submittedName>
        <fullName evidence="2">Uncharacterized protein</fullName>
    </submittedName>
</protein>
<dbReference type="EnsemblMetazoa" id="OVOC12454.1">
    <property type="protein sequence ID" value="OVOC12454.1"/>
    <property type="gene ID" value="WBGene00249263"/>
</dbReference>
<name>A0A8R1TML1_ONCVO</name>
<proteinExistence type="predicted"/>
<dbReference type="EMBL" id="CMVM020000473">
    <property type="status" value="NOT_ANNOTATED_CDS"/>
    <property type="molecule type" value="Genomic_DNA"/>
</dbReference>
<dbReference type="Proteomes" id="UP000024404">
    <property type="component" value="Unassembled WGS sequence"/>
</dbReference>
<reference evidence="2" key="2">
    <citation type="submission" date="2022-06" db="UniProtKB">
        <authorList>
            <consortium name="EnsemblMetazoa"/>
        </authorList>
    </citation>
    <scope>IDENTIFICATION</scope>
</reference>
<evidence type="ECO:0000313" key="3">
    <source>
        <dbReference type="Proteomes" id="UP000024404"/>
    </source>
</evidence>
<feature type="region of interest" description="Disordered" evidence="1">
    <location>
        <begin position="144"/>
        <end position="163"/>
    </location>
</feature>
<reference evidence="3" key="1">
    <citation type="submission" date="2013-10" db="EMBL/GenBank/DDBJ databases">
        <title>Genome sequencing of Onchocerca volvulus.</title>
        <authorList>
            <person name="Cotton J."/>
            <person name="Tsai J."/>
            <person name="Stanley E."/>
            <person name="Tracey A."/>
            <person name="Holroyd N."/>
            <person name="Lustigman S."/>
            <person name="Berriman M."/>
        </authorList>
    </citation>
    <scope>NUCLEOTIDE SEQUENCE</scope>
</reference>
<sequence length="163" mass="19138">MLPTRCWAGFFTYYGICYAISYSLNQITIEIINIEHGKHPPFCSGRVLRLQLDYSKESKLKFFVIRRKISRINSSSTAIRVLQTLQFGVPTPTQRLFYNDTHQRSNRSESTIKKFYSSLQFIQMVPCRKTNLSRHSHRTQTLRRLTANQTEGQERATANERNR</sequence>
<dbReference type="AlphaFoldDB" id="A0A8R1TML1"/>
<keyword evidence="3" id="KW-1185">Reference proteome</keyword>
<evidence type="ECO:0000256" key="1">
    <source>
        <dbReference type="SAM" id="MobiDB-lite"/>
    </source>
</evidence>
<organism evidence="2 3">
    <name type="scientific">Onchocerca volvulus</name>
    <dbReference type="NCBI Taxonomy" id="6282"/>
    <lineage>
        <taxon>Eukaryota</taxon>
        <taxon>Metazoa</taxon>
        <taxon>Ecdysozoa</taxon>
        <taxon>Nematoda</taxon>
        <taxon>Chromadorea</taxon>
        <taxon>Rhabditida</taxon>
        <taxon>Spirurina</taxon>
        <taxon>Spiruromorpha</taxon>
        <taxon>Filarioidea</taxon>
        <taxon>Onchocercidae</taxon>
        <taxon>Onchocerca</taxon>
    </lineage>
</organism>
<feature type="compositionally biased region" description="Basic and acidic residues" evidence="1">
    <location>
        <begin position="152"/>
        <end position="163"/>
    </location>
</feature>
<evidence type="ECO:0000313" key="2">
    <source>
        <dbReference type="EnsemblMetazoa" id="OVOC12454.1"/>
    </source>
</evidence>